<dbReference type="InterPro" id="IPR050809">
    <property type="entry name" value="UgpAE/MalFG_permease"/>
</dbReference>
<dbReference type="AlphaFoldDB" id="A0A849A388"/>
<dbReference type="PROSITE" id="PS50928">
    <property type="entry name" value="ABC_TM1"/>
    <property type="match status" value="1"/>
</dbReference>
<dbReference type="GO" id="GO:0005886">
    <property type="term" value="C:plasma membrane"/>
    <property type="evidence" value="ECO:0007669"/>
    <property type="project" value="UniProtKB-SubCell"/>
</dbReference>
<gene>
    <name evidence="9" type="ORF">HKD39_07170</name>
</gene>
<feature type="transmembrane region" description="Helical" evidence="7">
    <location>
        <begin position="307"/>
        <end position="329"/>
    </location>
</feature>
<feature type="domain" description="ABC transmembrane type-1" evidence="8">
    <location>
        <begin position="113"/>
        <end position="326"/>
    </location>
</feature>
<feature type="transmembrane region" description="Helical" evidence="7">
    <location>
        <begin position="56"/>
        <end position="76"/>
    </location>
</feature>
<comment type="caution">
    <text evidence="9">The sequence shown here is derived from an EMBL/GenBank/DDBJ whole genome shotgun (WGS) entry which is preliminary data.</text>
</comment>
<evidence type="ECO:0000256" key="6">
    <source>
        <dbReference type="ARBA" id="ARBA00023136"/>
    </source>
</evidence>
<evidence type="ECO:0000313" key="9">
    <source>
        <dbReference type="EMBL" id="NNG35494.1"/>
    </source>
</evidence>
<evidence type="ECO:0000256" key="1">
    <source>
        <dbReference type="ARBA" id="ARBA00004651"/>
    </source>
</evidence>
<evidence type="ECO:0000256" key="3">
    <source>
        <dbReference type="ARBA" id="ARBA00022475"/>
    </source>
</evidence>
<accession>A0A849A388</accession>
<dbReference type="CDD" id="cd06261">
    <property type="entry name" value="TM_PBP2"/>
    <property type="match status" value="1"/>
</dbReference>
<dbReference type="PANTHER" id="PTHR43227">
    <property type="entry name" value="BLL4140 PROTEIN"/>
    <property type="match status" value="1"/>
</dbReference>
<feature type="transmembrane region" description="Helical" evidence="7">
    <location>
        <begin position="258"/>
        <end position="280"/>
    </location>
</feature>
<feature type="transmembrane region" description="Helical" evidence="7">
    <location>
        <begin position="147"/>
        <end position="168"/>
    </location>
</feature>
<dbReference type="GO" id="GO:0055085">
    <property type="term" value="P:transmembrane transport"/>
    <property type="evidence" value="ECO:0007669"/>
    <property type="project" value="InterPro"/>
</dbReference>
<evidence type="ECO:0000256" key="4">
    <source>
        <dbReference type="ARBA" id="ARBA00022692"/>
    </source>
</evidence>
<keyword evidence="3" id="KW-1003">Cell membrane</keyword>
<dbReference type="Gene3D" id="1.10.3720.10">
    <property type="entry name" value="MetI-like"/>
    <property type="match status" value="1"/>
</dbReference>
<keyword evidence="5 7" id="KW-1133">Transmembrane helix</keyword>
<keyword evidence="2 7" id="KW-0813">Transport</keyword>
<dbReference type="EMBL" id="JABEND010000003">
    <property type="protein sequence ID" value="NNG35494.1"/>
    <property type="molecule type" value="Genomic_DNA"/>
</dbReference>
<dbReference type="PANTHER" id="PTHR43227:SF8">
    <property type="entry name" value="DIACETYLCHITOBIOSE UPTAKE SYSTEM PERMEASE PROTEIN DASB"/>
    <property type="match status" value="1"/>
</dbReference>
<dbReference type="InterPro" id="IPR000515">
    <property type="entry name" value="MetI-like"/>
</dbReference>
<feature type="transmembrane region" description="Helical" evidence="7">
    <location>
        <begin position="112"/>
        <end position="135"/>
    </location>
</feature>
<evidence type="ECO:0000256" key="7">
    <source>
        <dbReference type="RuleBase" id="RU363032"/>
    </source>
</evidence>
<sequence length="336" mass="35686">MCSSRSRLKRRRVAELTAAPTPSAIAAGDQSGDTGGGARGSGSGGGLRRLAAAAPWLLPAVILIAGVVLYPAYLMIYNAFRKYSKYGFDQGAAGWDNFKLALTFPGVPIGRILINTVVWVVVVVAGTLLISLALAQFLNKTFRGRKLVRLAVIVPWAASVVMTSSIFLNALNPNYGLATRLLRSIGLLGQDTALTQQPMTAFWVAVVVAIFVSLPFTTYTLLAGLQAVPHDVLEAAHVDGAGSAAIYRRIVLPILRPAIAVAALVNIINVFNSLPILQILNQTAGYNEGLTTTPLVFLYKNNLGPGVSSALSVINFGFCLVIIAIYLIVVKPTKQQ</sequence>
<evidence type="ECO:0000256" key="5">
    <source>
        <dbReference type="ARBA" id="ARBA00022989"/>
    </source>
</evidence>
<dbReference type="SUPFAM" id="SSF161098">
    <property type="entry name" value="MetI-like"/>
    <property type="match status" value="1"/>
</dbReference>
<evidence type="ECO:0000313" key="10">
    <source>
        <dbReference type="Proteomes" id="UP000562984"/>
    </source>
</evidence>
<reference evidence="9 10" key="1">
    <citation type="submission" date="2020-05" db="EMBL/GenBank/DDBJ databases">
        <title>Nakamurella sp. DB0629 isolated from air conditioner.</title>
        <authorList>
            <person name="Kim D.H."/>
            <person name="Kim D.-U."/>
        </authorList>
    </citation>
    <scope>NUCLEOTIDE SEQUENCE [LARGE SCALE GENOMIC DNA]</scope>
    <source>
        <strain evidence="9 10">DB0629</strain>
    </source>
</reference>
<dbReference type="InterPro" id="IPR035906">
    <property type="entry name" value="MetI-like_sf"/>
</dbReference>
<comment type="similarity">
    <text evidence="7">Belongs to the binding-protein-dependent transport system permease family.</text>
</comment>
<organism evidence="9 10">
    <name type="scientific">Nakamurella aerolata</name>
    <dbReference type="NCBI Taxonomy" id="1656892"/>
    <lineage>
        <taxon>Bacteria</taxon>
        <taxon>Bacillati</taxon>
        <taxon>Actinomycetota</taxon>
        <taxon>Actinomycetes</taxon>
        <taxon>Nakamurellales</taxon>
        <taxon>Nakamurellaceae</taxon>
        <taxon>Nakamurella</taxon>
    </lineage>
</organism>
<protein>
    <submittedName>
        <fullName evidence="9">Sugar ABC transporter permease</fullName>
    </submittedName>
</protein>
<keyword evidence="6 7" id="KW-0472">Membrane</keyword>
<feature type="transmembrane region" description="Helical" evidence="7">
    <location>
        <begin position="201"/>
        <end position="222"/>
    </location>
</feature>
<dbReference type="Proteomes" id="UP000562984">
    <property type="component" value="Unassembled WGS sequence"/>
</dbReference>
<keyword evidence="10" id="KW-1185">Reference proteome</keyword>
<evidence type="ECO:0000259" key="8">
    <source>
        <dbReference type="PROSITE" id="PS50928"/>
    </source>
</evidence>
<evidence type="ECO:0000256" key="2">
    <source>
        <dbReference type="ARBA" id="ARBA00022448"/>
    </source>
</evidence>
<comment type="subcellular location">
    <subcellularLocation>
        <location evidence="1 7">Cell membrane</location>
        <topology evidence="1 7">Multi-pass membrane protein</topology>
    </subcellularLocation>
</comment>
<proteinExistence type="inferred from homology"/>
<keyword evidence="4 7" id="KW-0812">Transmembrane</keyword>
<dbReference type="Pfam" id="PF00528">
    <property type="entry name" value="BPD_transp_1"/>
    <property type="match status" value="1"/>
</dbReference>
<name>A0A849A388_9ACTN</name>